<evidence type="ECO:0000313" key="1">
    <source>
        <dbReference type="EMBL" id="KGR88517.1"/>
    </source>
</evidence>
<keyword evidence="1" id="KW-0030">Aminoacyl-tRNA synthetase</keyword>
<organism evidence="1 2">
    <name type="scientific">Lysinibacillus odysseyi 34hs-1 = NBRC 100172</name>
    <dbReference type="NCBI Taxonomy" id="1220589"/>
    <lineage>
        <taxon>Bacteria</taxon>
        <taxon>Bacillati</taxon>
        <taxon>Bacillota</taxon>
        <taxon>Bacilli</taxon>
        <taxon>Bacillales</taxon>
        <taxon>Bacillaceae</taxon>
        <taxon>Lysinibacillus</taxon>
    </lineage>
</organism>
<sequence length="103" mass="12095">MIQIDMITEPKPINISHHTYKRECRYTRGVHISLEDFQQIINSMCSDTRIYFDFHNSAKQLKSGEYFNGHAGLARQIDSYYRTMKNTEIVGINNGLDFYVKII</sequence>
<proteinExistence type="predicted"/>
<name>A0A0A3JNB8_9BACI</name>
<gene>
    <name evidence="1" type="ORF">CD32_01535</name>
</gene>
<accession>A0A0A3JNB8</accession>
<dbReference type="OrthoDB" id="2735071at2"/>
<dbReference type="eggNOG" id="ENOG503451H">
    <property type="taxonomic scope" value="Bacteria"/>
</dbReference>
<comment type="caution">
    <text evidence="1">The sequence shown here is derived from an EMBL/GenBank/DDBJ whole genome shotgun (WGS) entry which is preliminary data.</text>
</comment>
<dbReference type="RefSeq" id="WP_036150453.1">
    <property type="nucleotide sequence ID" value="NZ_AVCX01000025.1"/>
</dbReference>
<dbReference type="Proteomes" id="UP000030437">
    <property type="component" value="Unassembled WGS sequence"/>
</dbReference>
<dbReference type="EMBL" id="JPVP01000039">
    <property type="protein sequence ID" value="KGR88517.1"/>
    <property type="molecule type" value="Genomic_DNA"/>
</dbReference>
<keyword evidence="1" id="KW-0436">Ligase</keyword>
<evidence type="ECO:0000313" key="2">
    <source>
        <dbReference type="Proteomes" id="UP000030437"/>
    </source>
</evidence>
<reference evidence="1 2" key="1">
    <citation type="submission" date="2014-02" db="EMBL/GenBank/DDBJ databases">
        <title>Draft genome sequence of Lysinibacillus odysseyi NBRC 100172.</title>
        <authorList>
            <person name="Zhang F."/>
            <person name="Wang G."/>
            <person name="Zhang L."/>
        </authorList>
    </citation>
    <scope>NUCLEOTIDE SEQUENCE [LARGE SCALE GENOMIC DNA]</scope>
    <source>
        <strain evidence="1 2">NBRC 100172</strain>
    </source>
</reference>
<dbReference type="GO" id="GO:0004812">
    <property type="term" value="F:aminoacyl-tRNA ligase activity"/>
    <property type="evidence" value="ECO:0007669"/>
    <property type="project" value="UniProtKB-KW"/>
</dbReference>
<keyword evidence="2" id="KW-1185">Reference proteome</keyword>
<dbReference type="AlphaFoldDB" id="A0A0A3JNB8"/>
<protein>
    <submittedName>
        <fullName evidence="1">Leucyl-tRNA synthetase</fullName>
    </submittedName>
</protein>